<accession>K9ALC2</accession>
<reference evidence="8 9" key="1">
    <citation type="journal article" date="2013" name="Genome Announc.">
        <title>Genome Sequence of Staphylococcus massiliensis Strain S46, Isolated from the Surface of Healthy Human Skin.</title>
        <authorList>
            <person name="Srivastav R."/>
            <person name="Singh A."/>
            <person name="Jangir P.K."/>
            <person name="Kumari C."/>
            <person name="Muduli S."/>
            <person name="Sharma R."/>
        </authorList>
    </citation>
    <scope>NUCLEOTIDE SEQUENCE [LARGE SCALE GENOMIC DNA]</scope>
    <source>
        <strain evidence="8 9">S46</strain>
    </source>
</reference>
<dbReference type="GO" id="GO:0005737">
    <property type="term" value="C:cytoplasm"/>
    <property type="evidence" value="ECO:0007669"/>
    <property type="project" value="UniProtKB-SubCell"/>
</dbReference>
<comment type="similarity">
    <text evidence="2 5">Belongs to the RecX family.</text>
</comment>
<comment type="function">
    <text evidence="5">Modulates RecA activity.</text>
</comment>
<comment type="caution">
    <text evidence="8">The sequence shown here is derived from an EMBL/GenBank/DDBJ whole genome shotgun (WGS) entry which is preliminary data.</text>
</comment>
<evidence type="ECO:0000259" key="6">
    <source>
        <dbReference type="Pfam" id="PF21981"/>
    </source>
</evidence>
<dbReference type="Pfam" id="PF21981">
    <property type="entry name" value="RecX_HTH3"/>
    <property type="match status" value="2"/>
</dbReference>
<evidence type="ECO:0000256" key="1">
    <source>
        <dbReference type="ARBA" id="ARBA00004496"/>
    </source>
</evidence>
<gene>
    <name evidence="5 8" type="primary">recX</name>
    <name evidence="8" type="ORF">C273_08476</name>
</gene>
<dbReference type="Pfam" id="PF21982">
    <property type="entry name" value="RecX_HTH1"/>
    <property type="match status" value="1"/>
</dbReference>
<evidence type="ECO:0000256" key="5">
    <source>
        <dbReference type="HAMAP-Rule" id="MF_01114"/>
    </source>
</evidence>
<evidence type="ECO:0000256" key="4">
    <source>
        <dbReference type="ARBA" id="ARBA00022490"/>
    </source>
</evidence>
<dbReference type="AlphaFoldDB" id="K9ALC2"/>
<dbReference type="STRING" id="1229783.C273_08476"/>
<dbReference type="PANTHER" id="PTHR33602:SF1">
    <property type="entry name" value="REGULATORY PROTEIN RECX FAMILY PROTEIN"/>
    <property type="match status" value="1"/>
</dbReference>
<organism evidence="8 9">
    <name type="scientific">Staphylococcus massiliensis S46</name>
    <dbReference type="NCBI Taxonomy" id="1229783"/>
    <lineage>
        <taxon>Bacteria</taxon>
        <taxon>Bacillati</taxon>
        <taxon>Bacillota</taxon>
        <taxon>Bacilli</taxon>
        <taxon>Bacillales</taxon>
        <taxon>Staphylococcaceae</taxon>
        <taxon>Staphylococcus</taxon>
    </lineage>
</organism>
<dbReference type="NCBIfam" id="NF010733">
    <property type="entry name" value="PRK14135.1"/>
    <property type="match status" value="1"/>
</dbReference>
<keyword evidence="4 5" id="KW-0963">Cytoplasm</keyword>
<feature type="domain" description="RecX third three-helical" evidence="6">
    <location>
        <begin position="217"/>
        <end position="259"/>
    </location>
</feature>
<dbReference type="InterPro" id="IPR053925">
    <property type="entry name" value="RecX_HTH_3rd"/>
</dbReference>
<feature type="domain" description="RecX third three-helical" evidence="6">
    <location>
        <begin position="155"/>
        <end position="201"/>
    </location>
</feature>
<dbReference type="InterPro" id="IPR053926">
    <property type="entry name" value="RecX_HTH_1st"/>
</dbReference>
<evidence type="ECO:0000256" key="3">
    <source>
        <dbReference type="ARBA" id="ARBA00018111"/>
    </source>
</evidence>
<dbReference type="OrthoDB" id="5421057at2"/>
<keyword evidence="9" id="KW-1185">Reference proteome</keyword>
<dbReference type="InterPro" id="IPR003783">
    <property type="entry name" value="Regulatory_RecX"/>
</dbReference>
<sequence>MGKLTKIEVQKRNKERFNLYIDGEFVTGIDMDTYVHFNLRKGQDVDQALLQDIKHHDTYRKALNTAINYISIRKRTLKEVEQHLLKKEFDPSIIDSVNHTCLKEGYINHDDYTQSLMRTMINTTDKGPQIFKQKLIVAGIEDHLVDLYVNKYEQEQPFDKIVSIAEKIKKQKKGPVKTVETKVKQSLIQKGYTFETINEVMNALDFSMDEDIVKQMLQKDLEKYYKKYAKKYDGAMVNLKTKEALFRKGYQMEQINQILEESGVDDE</sequence>
<dbReference type="Proteomes" id="UP000009885">
    <property type="component" value="Unassembled WGS sequence"/>
</dbReference>
<dbReference type="InterPro" id="IPR036388">
    <property type="entry name" value="WH-like_DNA-bd_sf"/>
</dbReference>
<evidence type="ECO:0000313" key="8">
    <source>
        <dbReference type="EMBL" id="EKU46821.1"/>
    </source>
</evidence>
<evidence type="ECO:0000313" key="9">
    <source>
        <dbReference type="Proteomes" id="UP000009885"/>
    </source>
</evidence>
<protein>
    <recommendedName>
        <fullName evidence="3 5">Regulatory protein RecX</fullName>
    </recommendedName>
</protein>
<dbReference type="HAMAP" id="MF_01114">
    <property type="entry name" value="RecX"/>
    <property type="match status" value="1"/>
</dbReference>
<feature type="domain" description="RecX first three-helical" evidence="7">
    <location>
        <begin position="62"/>
        <end position="97"/>
    </location>
</feature>
<proteinExistence type="inferred from homology"/>
<evidence type="ECO:0000259" key="7">
    <source>
        <dbReference type="Pfam" id="PF21982"/>
    </source>
</evidence>
<comment type="subcellular location">
    <subcellularLocation>
        <location evidence="1 5">Cytoplasm</location>
    </subcellularLocation>
</comment>
<dbReference type="RefSeq" id="WP_009384021.1">
    <property type="nucleotide sequence ID" value="NZ_AMSQ01000014.1"/>
</dbReference>
<evidence type="ECO:0000256" key="2">
    <source>
        <dbReference type="ARBA" id="ARBA00009695"/>
    </source>
</evidence>
<dbReference type="EMBL" id="AMSQ01000014">
    <property type="protein sequence ID" value="EKU46821.1"/>
    <property type="molecule type" value="Genomic_DNA"/>
</dbReference>
<dbReference type="GO" id="GO:0006282">
    <property type="term" value="P:regulation of DNA repair"/>
    <property type="evidence" value="ECO:0007669"/>
    <property type="project" value="UniProtKB-UniRule"/>
</dbReference>
<dbReference type="eggNOG" id="COG2137">
    <property type="taxonomic scope" value="Bacteria"/>
</dbReference>
<dbReference type="Gene3D" id="1.10.10.10">
    <property type="entry name" value="Winged helix-like DNA-binding domain superfamily/Winged helix DNA-binding domain"/>
    <property type="match status" value="4"/>
</dbReference>
<name>K9ALC2_9STAP</name>
<dbReference type="PATRIC" id="fig|1229783.3.peg.1706"/>
<dbReference type="PANTHER" id="PTHR33602">
    <property type="entry name" value="REGULATORY PROTEIN RECX FAMILY PROTEIN"/>
    <property type="match status" value="1"/>
</dbReference>